<protein>
    <submittedName>
        <fullName evidence="2">Uncharacterized protein</fullName>
    </submittedName>
</protein>
<sequence length="209" mass="23262">MKKKWFYTVALAGLIAIPLSGFSSDAKSKMKIMPNQITLESGGTSVPYSLIPNFPSFYHQPMDGIISGALGCVPDKHEFNKSTPGEHIVFTAGIGEFSTEEQALALNDDFTIYVEITSNGQRVLELPFEYHRAPDGTTVDPNTKKPFWVSALYFKSIKEGPIERKGIDLPTGEYNYKFKVKVNGKNGHILDVWVPKNHKFTIIDATDTN</sequence>
<reference evidence="2" key="1">
    <citation type="submission" date="2021-05" db="EMBL/GenBank/DDBJ databases">
        <title>Novel Bacillus species.</title>
        <authorList>
            <person name="Liu G."/>
        </authorList>
    </citation>
    <scope>NUCLEOTIDE SEQUENCE</scope>
    <source>
        <strain evidence="2">FJAT-49825</strain>
    </source>
</reference>
<gene>
    <name evidence="2" type="ORF">KHA99_02365</name>
</gene>
<dbReference type="RefSeq" id="WP_213115823.1">
    <property type="nucleotide sequence ID" value="NZ_JAGYPF010000001.1"/>
</dbReference>
<evidence type="ECO:0000256" key="1">
    <source>
        <dbReference type="SAM" id="SignalP"/>
    </source>
</evidence>
<dbReference type="Proteomes" id="UP000679749">
    <property type="component" value="Unassembled WGS sequence"/>
</dbReference>
<name>A0A942U1X5_9BACI</name>
<dbReference type="AlphaFoldDB" id="A0A942U1X5"/>
<feature type="signal peptide" evidence="1">
    <location>
        <begin position="1"/>
        <end position="23"/>
    </location>
</feature>
<proteinExistence type="predicted"/>
<evidence type="ECO:0000313" key="3">
    <source>
        <dbReference type="Proteomes" id="UP000679749"/>
    </source>
</evidence>
<organism evidence="2 3">
    <name type="scientific">Neobacillus rhizophilus</name>
    <dbReference type="NCBI Taxonomy" id="2833579"/>
    <lineage>
        <taxon>Bacteria</taxon>
        <taxon>Bacillati</taxon>
        <taxon>Bacillota</taxon>
        <taxon>Bacilli</taxon>
        <taxon>Bacillales</taxon>
        <taxon>Bacillaceae</taxon>
        <taxon>Neobacillus</taxon>
    </lineage>
</organism>
<dbReference type="EMBL" id="JAGYPF010000001">
    <property type="protein sequence ID" value="MBS4211297.1"/>
    <property type="molecule type" value="Genomic_DNA"/>
</dbReference>
<feature type="chain" id="PRO_5038714238" evidence="1">
    <location>
        <begin position="24"/>
        <end position="209"/>
    </location>
</feature>
<comment type="caution">
    <text evidence="2">The sequence shown here is derived from an EMBL/GenBank/DDBJ whole genome shotgun (WGS) entry which is preliminary data.</text>
</comment>
<keyword evidence="1" id="KW-0732">Signal</keyword>
<evidence type="ECO:0000313" key="2">
    <source>
        <dbReference type="EMBL" id="MBS4211297.1"/>
    </source>
</evidence>
<keyword evidence="3" id="KW-1185">Reference proteome</keyword>
<accession>A0A942U1X5</accession>